<proteinExistence type="predicted"/>
<protein>
    <recommendedName>
        <fullName evidence="4">Non-haem dioxygenase N-terminal domain-containing protein</fullName>
    </recommendedName>
</protein>
<dbReference type="Pfam" id="PF14226">
    <property type="entry name" value="DIOX_N"/>
    <property type="match status" value="1"/>
</dbReference>
<dbReference type="InterPro" id="IPR026992">
    <property type="entry name" value="DIOX_N"/>
</dbReference>
<organism evidence="5 6">
    <name type="scientific">Punica granatum</name>
    <name type="common">Pomegranate</name>
    <dbReference type="NCBI Taxonomy" id="22663"/>
    <lineage>
        <taxon>Eukaryota</taxon>
        <taxon>Viridiplantae</taxon>
        <taxon>Streptophyta</taxon>
        <taxon>Embryophyta</taxon>
        <taxon>Tracheophyta</taxon>
        <taxon>Spermatophyta</taxon>
        <taxon>Magnoliopsida</taxon>
        <taxon>eudicotyledons</taxon>
        <taxon>Gunneridae</taxon>
        <taxon>Pentapetalae</taxon>
        <taxon>rosids</taxon>
        <taxon>malvids</taxon>
        <taxon>Myrtales</taxon>
        <taxon>Lythraceae</taxon>
        <taxon>Punica</taxon>
    </lineage>
</organism>
<evidence type="ECO:0000313" key="6">
    <source>
        <dbReference type="Proteomes" id="UP000233551"/>
    </source>
</evidence>
<feature type="compositionally biased region" description="Polar residues" evidence="3">
    <location>
        <begin position="7"/>
        <end position="17"/>
    </location>
</feature>
<dbReference type="InterPro" id="IPR027443">
    <property type="entry name" value="IPNS-like_sf"/>
</dbReference>
<evidence type="ECO:0000259" key="4">
    <source>
        <dbReference type="Pfam" id="PF14226"/>
    </source>
</evidence>
<dbReference type="AlphaFoldDB" id="A0A2I0JW13"/>
<feature type="region of interest" description="Disordered" evidence="3">
    <location>
        <begin position="1"/>
        <end position="22"/>
    </location>
</feature>
<feature type="domain" description="Non-haem dioxygenase N-terminal" evidence="4">
    <location>
        <begin position="190"/>
        <end position="251"/>
    </location>
</feature>
<dbReference type="STRING" id="22663.A0A2I0JW13"/>
<dbReference type="SUPFAM" id="SSF51197">
    <property type="entry name" value="Clavaminate synthase-like"/>
    <property type="match status" value="1"/>
</dbReference>
<sequence>MAFRTPQHPSMGTNNWGGESPLLARNVPQESLEQRYLRLNSIRTRDEIFPAEDDDFFISCKGSATVRSFGPDSNHPNQRQYPVATPPAPASRRGLLSRLMIGRRREKKPPAQPPAAASATLGLRKKRWFEGDIVSIAWKKSAIPIVIGEFMAGKLNSSLRDLRYIPESYVLPPASRPHRDHGPVPFSASIPVIDLWEKRRSGSNHEETMRLILGAGQEFGFFQLVNDGLSERLLDEAMDVVREFFEMQDEDWALY</sequence>
<dbReference type="EMBL" id="PGOL01001193">
    <property type="protein sequence ID" value="PKI60043.1"/>
    <property type="molecule type" value="Genomic_DNA"/>
</dbReference>
<evidence type="ECO:0000256" key="2">
    <source>
        <dbReference type="ARBA" id="ARBA00023004"/>
    </source>
</evidence>
<dbReference type="GO" id="GO:0046872">
    <property type="term" value="F:metal ion binding"/>
    <property type="evidence" value="ECO:0007669"/>
    <property type="project" value="UniProtKB-KW"/>
</dbReference>
<evidence type="ECO:0000256" key="1">
    <source>
        <dbReference type="ARBA" id="ARBA00022723"/>
    </source>
</evidence>
<name>A0A2I0JW13_PUNGR</name>
<dbReference type="Proteomes" id="UP000233551">
    <property type="component" value="Unassembled WGS sequence"/>
</dbReference>
<comment type="caution">
    <text evidence="5">The sequence shown here is derived from an EMBL/GenBank/DDBJ whole genome shotgun (WGS) entry which is preliminary data.</text>
</comment>
<evidence type="ECO:0000256" key="3">
    <source>
        <dbReference type="SAM" id="MobiDB-lite"/>
    </source>
</evidence>
<accession>A0A2I0JW13</accession>
<dbReference type="Gene3D" id="2.60.120.330">
    <property type="entry name" value="B-lactam Antibiotic, Isopenicillin N Synthase, Chain"/>
    <property type="match status" value="1"/>
</dbReference>
<reference evidence="5 6" key="1">
    <citation type="submission" date="2017-11" db="EMBL/GenBank/DDBJ databases">
        <title>De-novo sequencing of pomegranate (Punica granatum L.) genome.</title>
        <authorList>
            <person name="Akparov Z."/>
            <person name="Amiraslanov A."/>
            <person name="Hajiyeva S."/>
            <person name="Abbasov M."/>
            <person name="Kaur K."/>
            <person name="Hamwieh A."/>
            <person name="Solovyev V."/>
            <person name="Salamov A."/>
            <person name="Braich B."/>
            <person name="Kosarev P."/>
            <person name="Mahmoud A."/>
            <person name="Hajiyev E."/>
            <person name="Babayeva S."/>
            <person name="Izzatullayeva V."/>
            <person name="Mammadov A."/>
            <person name="Mammadov A."/>
            <person name="Sharifova S."/>
            <person name="Ojaghi J."/>
            <person name="Eynullazada K."/>
            <person name="Bayramov B."/>
            <person name="Abdulazimova A."/>
            <person name="Shahmuradov I."/>
        </authorList>
    </citation>
    <scope>NUCLEOTIDE SEQUENCE [LARGE SCALE GENOMIC DNA]</scope>
    <source>
        <strain evidence="6">cv. AG2017</strain>
        <tissue evidence="5">Leaf</tissue>
    </source>
</reference>
<keyword evidence="1" id="KW-0479">Metal-binding</keyword>
<feature type="region of interest" description="Disordered" evidence="3">
    <location>
        <begin position="68"/>
        <end position="90"/>
    </location>
</feature>
<keyword evidence="2" id="KW-0408">Iron</keyword>
<keyword evidence="6" id="KW-1185">Reference proteome</keyword>
<evidence type="ECO:0000313" key="5">
    <source>
        <dbReference type="EMBL" id="PKI60043.1"/>
    </source>
</evidence>
<gene>
    <name evidence="5" type="ORF">CRG98_019528</name>
</gene>